<feature type="region of interest" description="Disordered" evidence="5">
    <location>
        <begin position="1"/>
        <end position="129"/>
    </location>
</feature>
<dbReference type="Pfam" id="PF01363">
    <property type="entry name" value="FYVE"/>
    <property type="match status" value="1"/>
</dbReference>
<feature type="region of interest" description="Disordered" evidence="5">
    <location>
        <begin position="158"/>
        <end position="177"/>
    </location>
</feature>
<keyword evidence="8" id="KW-1185">Reference proteome</keyword>
<evidence type="ECO:0000256" key="2">
    <source>
        <dbReference type="ARBA" id="ARBA00022771"/>
    </source>
</evidence>
<evidence type="ECO:0000256" key="5">
    <source>
        <dbReference type="SAM" id="MobiDB-lite"/>
    </source>
</evidence>
<dbReference type="SUPFAM" id="SSF57903">
    <property type="entry name" value="FYVE/PHD zinc finger"/>
    <property type="match status" value="1"/>
</dbReference>
<dbReference type="InterPro" id="IPR000306">
    <property type="entry name" value="Znf_FYVE"/>
</dbReference>
<proteinExistence type="predicted"/>
<comment type="caution">
    <text evidence="7">The sequence shown here is derived from an EMBL/GenBank/DDBJ whole genome shotgun (WGS) entry which is preliminary data.</text>
</comment>
<protein>
    <recommendedName>
        <fullName evidence="6">FYVE-type domain-containing protein</fullName>
    </recommendedName>
</protein>
<keyword evidence="2 4" id="KW-0863">Zinc-finger</keyword>
<evidence type="ECO:0000313" key="8">
    <source>
        <dbReference type="Proteomes" id="UP000728185"/>
    </source>
</evidence>
<dbReference type="GO" id="GO:0031901">
    <property type="term" value="C:early endosome membrane"/>
    <property type="evidence" value="ECO:0007669"/>
    <property type="project" value="TreeGrafter"/>
</dbReference>
<feature type="region of interest" description="Disordered" evidence="5">
    <location>
        <begin position="287"/>
        <end position="310"/>
    </location>
</feature>
<feature type="compositionally biased region" description="Low complexity" evidence="5">
    <location>
        <begin position="163"/>
        <end position="177"/>
    </location>
</feature>
<name>A0A8E0S3L0_9TREM</name>
<feature type="compositionally biased region" description="Polar residues" evidence="5">
    <location>
        <begin position="30"/>
        <end position="47"/>
    </location>
</feature>
<evidence type="ECO:0000259" key="6">
    <source>
        <dbReference type="PROSITE" id="PS50178"/>
    </source>
</evidence>
<dbReference type="Proteomes" id="UP000728185">
    <property type="component" value="Unassembled WGS sequence"/>
</dbReference>
<evidence type="ECO:0000256" key="4">
    <source>
        <dbReference type="PROSITE-ProRule" id="PRU00091"/>
    </source>
</evidence>
<dbReference type="GO" id="GO:0008270">
    <property type="term" value="F:zinc ion binding"/>
    <property type="evidence" value="ECO:0007669"/>
    <property type="project" value="UniProtKB-KW"/>
</dbReference>
<feature type="compositionally biased region" description="Low complexity" evidence="5">
    <location>
        <begin position="411"/>
        <end position="429"/>
    </location>
</feature>
<organism evidence="7 8">
    <name type="scientific">Fasciolopsis buskii</name>
    <dbReference type="NCBI Taxonomy" id="27845"/>
    <lineage>
        <taxon>Eukaryota</taxon>
        <taxon>Metazoa</taxon>
        <taxon>Spiralia</taxon>
        <taxon>Lophotrochozoa</taxon>
        <taxon>Platyhelminthes</taxon>
        <taxon>Trematoda</taxon>
        <taxon>Digenea</taxon>
        <taxon>Plagiorchiida</taxon>
        <taxon>Echinostomata</taxon>
        <taxon>Echinostomatoidea</taxon>
        <taxon>Fasciolidae</taxon>
        <taxon>Fasciolopsis</taxon>
    </lineage>
</organism>
<dbReference type="InterPro" id="IPR013083">
    <property type="entry name" value="Znf_RING/FYVE/PHD"/>
</dbReference>
<dbReference type="AlphaFoldDB" id="A0A8E0S3L0"/>
<dbReference type="Pfam" id="PF11979">
    <property type="entry name" value="SARA_C"/>
    <property type="match status" value="1"/>
</dbReference>
<feature type="compositionally biased region" description="Polar residues" evidence="5">
    <location>
        <begin position="296"/>
        <end position="309"/>
    </location>
</feature>
<dbReference type="PANTHER" id="PTHR46319">
    <property type="entry name" value="ZINC FINGER FYVE DOMAIN-CONTAINING PROTEIN"/>
    <property type="match status" value="1"/>
</dbReference>
<dbReference type="SMART" id="SM00064">
    <property type="entry name" value="FYVE"/>
    <property type="match status" value="1"/>
</dbReference>
<gene>
    <name evidence="7" type="ORF">FBUS_02755</name>
</gene>
<dbReference type="InterPro" id="IPR022557">
    <property type="entry name" value="SARA-like_C"/>
</dbReference>
<dbReference type="PROSITE" id="PS50178">
    <property type="entry name" value="ZF_FYVE"/>
    <property type="match status" value="1"/>
</dbReference>
<dbReference type="OrthoDB" id="5872154at2759"/>
<evidence type="ECO:0000256" key="1">
    <source>
        <dbReference type="ARBA" id="ARBA00022723"/>
    </source>
</evidence>
<dbReference type="GO" id="GO:0016197">
    <property type="term" value="P:endosomal transport"/>
    <property type="evidence" value="ECO:0007669"/>
    <property type="project" value="TreeGrafter"/>
</dbReference>
<feature type="region of interest" description="Disordered" evidence="5">
    <location>
        <begin position="397"/>
        <end position="429"/>
    </location>
</feature>
<reference evidence="7" key="1">
    <citation type="submission" date="2019-05" db="EMBL/GenBank/DDBJ databases">
        <title>Annotation for the trematode Fasciolopsis buski.</title>
        <authorList>
            <person name="Choi Y.-J."/>
        </authorList>
    </citation>
    <scope>NUCLEOTIDE SEQUENCE</scope>
    <source>
        <strain evidence="7">HT</strain>
        <tissue evidence="7">Whole worm</tissue>
    </source>
</reference>
<accession>A0A8E0S3L0</accession>
<feature type="compositionally biased region" description="Basic and acidic residues" evidence="5">
    <location>
        <begin position="108"/>
        <end position="118"/>
    </location>
</feature>
<dbReference type="InterPro" id="IPR017455">
    <property type="entry name" value="Znf_FYVE-rel"/>
</dbReference>
<keyword evidence="3" id="KW-0862">Zinc</keyword>
<sequence length="885" mass="97417">MKPSNNSTEEPECPAAGASVISKEVPDGNSLKSPNQTDFSPKNSLSGGRNVAIGNDETALEHSAKQEGSSKPLDTPPGYDITRKRLLTADEASENLPVSDSVRNTSKRQNDVLRRPPERPTSLLLPRPSGVCPVKRPSFLPIPSQFVSPQLDNCNNSTDFAKTTSSSSESRTSSARTIVSGRRVLQNSQTLLGSSLRIPFESQVKTDPRPEVEAVWEPLSPKDLGTCAPPRAPDHLATSCMLCSARFSLIRARQHCRACGRIVCALCCTRWVVLPYLIPPVPDLEQPSVGDGPDTVKTTSQNSPVSNLTVAGPPVFQRSYSSPERYSRVCELCYGILARFSTTEDDKQTATSVKFPMVVQTEGNLIRLMFVVKTFCNFFVYILTECPHPVAPTKPEVNSFIQPPSPKRQRSIPPATSSSPLLLSPSSSVSIRPTMTSSDRFNFLIDVSKVDLKLSSQCRSEDLLHPLHPVYEDTDQKSDSIGEEQWPPLVVGLHAKLSLRRHPPKSVLLAKLFSKESAFTDVIYRNAEASPSGVCSADWSCLPTATTDTNPVVPSSRSSISSSLTVRNPPLGITLALTRNVHLCVHATELSCCLRKPAWCFASFGLQAFGQQEVVLIIQRRPGEELPPLCIYRFYQQLYLAVSQQQPSPPPSQQQQQQKRQSTDTVTSDTIALNIFHLFSNTVPSNQSRPYLFRPYDTFIPNVVPGIQNGDRGSVNSIKFIDDPTGILFGCLFFPPTHQCLQGLHLPSAPFLIGHFFYQSEAYWAKYLPLRVLLRLGKSMRHYPTPLLCDLDREPVFHFDKGTGWLPWLSSVANSPLPVTMGATNQLEVSSPPLLLRISGLQIRLVSSPRSDAQMSGARLELFVSHTHTHTQTSSHSSSLLACQI</sequence>
<dbReference type="EMBL" id="LUCM01003846">
    <property type="protein sequence ID" value="KAA0195241.1"/>
    <property type="molecule type" value="Genomic_DNA"/>
</dbReference>
<dbReference type="PANTHER" id="PTHR46319:SF3">
    <property type="entry name" value="ZINC FINGER FYVE DOMAIN-CONTAINING PROTEIN"/>
    <property type="match status" value="1"/>
</dbReference>
<feature type="domain" description="FYVE-type" evidence="6">
    <location>
        <begin position="234"/>
        <end position="338"/>
    </location>
</feature>
<evidence type="ECO:0000313" key="7">
    <source>
        <dbReference type="EMBL" id="KAA0195241.1"/>
    </source>
</evidence>
<dbReference type="InterPro" id="IPR011011">
    <property type="entry name" value="Znf_FYVE_PHD"/>
</dbReference>
<keyword evidence="1" id="KW-0479">Metal-binding</keyword>
<dbReference type="Gene3D" id="3.30.40.10">
    <property type="entry name" value="Zinc/RING finger domain, C3HC4 (zinc finger)"/>
    <property type="match status" value="1"/>
</dbReference>
<evidence type="ECO:0000256" key="3">
    <source>
        <dbReference type="ARBA" id="ARBA00022833"/>
    </source>
</evidence>